<dbReference type="InterPro" id="IPR036237">
    <property type="entry name" value="Xyl_isomerase-like_sf"/>
</dbReference>
<dbReference type="SUPFAM" id="SSF51658">
    <property type="entry name" value="Xylose isomerase-like"/>
    <property type="match status" value="1"/>
</dbReference>
<dbReference type="RefSeq" id="WP_065994373.1">
    <property type="nucleotide sequence ID" value="NZ_CP029397.2"/>
</dbReference>
<dbReference type="GO" id="GO:0008903">
    <property type="term" value="F:hydroxypyruvate isomerase activity"/>
    <property type="evidence" value="ECO:0007669"/>
    <property type="project" value="TreeGrafter"/>
</dbReference>
<evidence type="ECO:0000256" key="3">
    <source>
        <dbReference type="PIRSR" id="PIRSR006241-50"/>
    </source>
</evidence>
<proteinExistence type="inferred from homology"/>
<dbReference type="OrthoDB" id="9786584at2"/>
<comment type="similarity">
    <text evidence="2">Belongs to the hyi family.</text>
</comment>
<dbReference type="Gene3D" id="3.20.20.150">
    <property type="entry name" value="Divalent-metal-dependent TIM barrel enzymes"/>
    <property type="match status" value="1"/>
</dbReference>
<dbReference type="InterPro" id="IPR013022">
    <property type="entry name" value="Xyl_isomerase-like_TIM-brl"/>
</dbReference>
<name>A0A2S2FHT8_9GAMM</name>
<dbReference type="Proteomes" id="UP000245977">
    <property type="component" value="Chromosome"/>
</dbReference>
<evidence type="ECO:0000256" key="1">
    <source>
        <dbReference type="ARBA" id="ARBA00023235"/>
    </source>
</evidence>
<gene>
    <name evidence="5" type="ORF">DJ533_15825</name>
</gene>
<evidence type="ECO:0000313" key="5">
    <source>
        <dbReference type="EMBL" id="AWL29932.1"/>
    </source>
</evidence>
<feature type="active site" description="Proton donor/acceptor" evidence="3">
    <location>
        <position position="240"/>
    </location>
</feature>
<dbReference type="Pfam" id="PF01261">
    <property type="entry name" value="AP_endonuc_2"/>
    <property type="match status" value="1"/>
</dbReference>
<dbReference type="InterPro" id="IPR026040">
    <property type="entry name" value="HyI-like"/>
</dbReference>
<sequence length="264" mass="29673">MDKLAVNLSMIFTEVPLIERFALAHQHGFQHVEIQFPYELSIEEIQTQLDQHQLSLCLINVPAGDLMQGGNGLAGIPGKELEFHQALLKAIEYATALNVPSINILAGKQPLDADLLPCLNALSKNLKLACHLCSEHNIQPVFEMINGTDMPRFLVQNIAQAQEMLEAVQHPALKMQYDCYHMAMMGENILAALQENIDWIGHIQFADCPGRHEPNTAQINYAEIFKWLAQSSYPGFVAAEYKPQVDSNQSFAWKSQYFSNNHQT</sequence>
<evidence type="ECO:0000256" key="2">
    <source>
        <dbReference type="PIRNR" id="PIRNR006241"/>
    </source>
</evidence>
<dbReference type="PIRSF" id="PIRSF006241">
    <property type="entry name" value="HyI"/>
    <property type="match status" value="1"/>
</dbReference>
<accession>A0A2S2FHT8</accession>
<dbReference type="STRING" id="1871111.GCA_001704615_00461"/>
<evidence type="ECO:0000259" key="4">
    <source>
        <dbReference type="Pfam" id="PF01261"/>
    </source>
</evidence>
<protein>
    <submittedName>
        <fullName evidence="5">TIM barrel protein</fullName>
    </submittedName>
</protein>
<feature type="domain" description="Xylose isomerase-like TIM barrel" evidence="4">
    <location>
        <begin position="21"/>
        <end position="245"/>
    </location>
</feature>
<dbReference type="PANTHER" id="PTHR43489">
    <property type="entry name" value="ISOMERASE"/>
    <property type="match status" value="1"/>
</dbReference>
<organism evidence="5 6">
    <name type="scientific">Acinetobacter defluvii</name>
    <dbReference type="NCBI Taxonomy" id="1871111"/>
    <lineage>
        <taxon>Bacteria</taxon>
        <taxon>Pseudomonadati</taxon>
        <taxon>Pseudomonadota</taxon>
        <taxon>Gammaproteobacteria</taxon>
        <taxon>Moraxellales</taxon>
        <taxon>Moraxellaceae</taxon>
        <taxon>Acinetobacter</taxon>
    </lineage>
</organism>
<dbReference type="InterPro" id="IPR050417">
    <property type="entry name" value="Sugar_Epim/Isomerase"/>
</dbReference>
<reference evidence="5" key="1">
    <citation type="submission" date="2019-08" db="EMBL/GenBank/DDBJ databases">
        <title>The complete genome of Acinetobacter defluvii strain WCHAD010030.</title>
        <authorList>
            <person name="Hu Y."/>
            <person name="Qin J."/>
            <person name="Feng Y."/>
            <person name="Zong Z."/>
        </authorList>
    </citation>
    <scope>NUCLEOTIDE SEQUENCE</scope>
    <source>
        <strain evidence="5">WCHA30</strain>
    </source>
</reference>
<keyword evidence="6" id="KW-1185">Reference proteome</keyword>
<dbReference type="KEGG" id="adv:DJ533_15825"/>
<dbReference type="GO" id="GO:0046487">
    <property type="term" value="P:glyoxylate metabolic process"/>
    <property type="evidence" value="ECO:0007669"/>
    <property type="project" value="TreeGrafter"/>
</dbReference>
<evidence type="ECO:0000313" key="6">
    <source>
        <dbReference type="Proteomes" id="UP000245977"/>
    </source>
</evidence>
<dbReference type="AlphaFoldDB" id="A0A2S2FHT8"/>
<dbReference type="PANTHER" id="PTHR43489:SF6">
    <property type="entry name" value="HYDROXYPYRUVATE ISOMERASE-RELATED"/>
    <property type="match status" value="1"/>
</dbReference>
<feature type="active site" description="Proton donor/acceptor" evidence="3">
    <location>
        <position position="143"/>
    </location>
</feature>
<keyword evidence="1 2" id="KW-0413">Isomerase</keyword>
<dbReference type="EMBL" id="CP029397">
    <property type="protein sequence ID" value="AWL29932.1"/>
    <property type="molecule type" value="Genomic_DNA"/>
</dbReference>